<sequence>MTTSDSGAQALIVVVGGLQVIGDGKQRRGRSRGGGVGDGDGDGLTQKDMVVASKDENDRKFFKYQSCPPSRPLCLAQSNQGSDFNFVLHDALDSSGTLTYHARGFRRTNARHLYETRAIFVHSVLTHGSVSIATREITQDQSIVFRSFMLMLLGVKGKERDRSLLLFTLLDVISQLVEGP</sequence>
<dbReference type="EMBL" id="JBEDUW010000007">
    <property type="protein sequence ID" value="KAK9912790.1"/>
    <property type="molecule type" value="Genomic_DNA"/>
</dbReference>
<keyword evidence="3" id="KW-1185">Reference proteome</keyword>
<gene>
    <name evidence="2" type="ORF">M0R45_036632</name>
</gene>
<protein>
    <submittedName>
        <fullName evidence="2">Uncharacterized protein</fullName>
    </submittedName>
</protein>
<feature type="region of interest" description="Disordered" evidence="1">
    <location>
        <begin position="24"/>
        <end position="46"/>
    </location>
</feature>
<comment type="caution">
    <text evidence="2">The sequence shown here is derived from an EMBL/GenBank/DDBJ whole genome shotgun (WGS) entry which is preliminary data.</text>
</comment>
<dbReference type="AlphaFoldDB" id="A0AAW1W245"/>
<reference evidence="2 3" key="1">
    <citation type="journal article" date="2023" name="G3 (Bethesda)">
        <title>A chromosome-length genome assembly and annotation of blackberry (Rubus argutus, cv. 'Hillquist').</title>
        <authorList>
            <person name="Bruna T."/>
            <person name="Aryal R."/>
            <person name="Dudchenko O."/>
            <person name="Sargent D.J."/>
            <person name="Mead D."/>
            <person name="Buti M."/>
            <person name="Cavallini A."/>
            <person name="Hytonen T."/>
            <person name="Andres J."/>
            <person name="Pham M."/>
            <person name="Weisz D."/>
            <person name="Mascagni F."/>
            <person name="Usai G."/>
            <person name="Natali L."/>
            <person name="Bassil N."/>
            <person name="Fernandez G.E."/>
            <person name="Lomsadze A."/>
            <person name="Armour M."/>
            <person name="Olukolu B."/>
            <person name="Poorten T."/>
            <person name="Britton C."/>
            <person name="Davik J."/>
            <person name="Ashrafi H."/>
            <person name="Aiden E.L."/>
            <person name="Borodovsky M."/>
            <person name="Worthington M."/>
        </authorList>
    </citation>
    <scope>NUCLEOTIDE SEQUENCE [LARGE SCALE GENOMIC DNA]</scope>
    <source>
        <strain evidence="2">PI 553951</strain>
    </source>
</reference>
<proteinExistence type="predicted"/>
<name>A0AAW1W245_RUBAR</name>
<evidence type="ECO:0000313" key="2">
    <source>
        <dbReference type="EMBL" id="KAK9912790.1"/>
    </source>
</evidence>
<evidence type="ECO:0000256" key="1">
    <source>
        <dbReference type="SAM" id="MobiDB-lite"/>
    </source>
</evidence>
<organism evidence="2 3">
    <name type="scientific">Rubus argutus</name>
    <name type="common">Southern blackberry</name>
    <dbReference type="NCBI Taxonomy" id="59490"/>
    <lineage>
        <taxon>Eukaryota</taxon>
        <taxon>Viridiplantae</taxon>
        <taxon>Streptophyta</taxon>
        <taxon>Embryophyta</taxon>
        <taxon>Tracheophyta</taxon>
        <taxon>Spermatophyta</taxon>
        <taxon>Magnoliopsida</taxon>
        <taxon>eudicotyledons</taxon>
        <taxon>Gunneridae</taxon>
        <taxon>Pentapetalae</taxon>
        <taxon>rosids</taxon>
        <taxon>fabids</taxon>
        <taxon>Rosales</taxon>
        <taxon>Rosaceae</taxon>
        <taxon>Rosoideae</taxon>
        <taxon>Rosoideae incertae sedis</taxon>
        <taxon>Rubus</taxon>
    </lineage>
</organism>
<dbReference type="Proteomes" id="UP001457282">
    <property type="component" value="Unassembled WGS sequence"/>
</dbReference>
<evidence type="ECO:0000313" key="3">
    <source>
        <dbReference type="Proteomes" id="UP001457282"/>
    </source>
</evidence>
<accession>A0AAW1W245</accession>